<accession>A0ABQ0BWQ7</accession>
<dbReference type="EMBL" id="BAABZQ010000001">
    <property type="protein sequence ID" value="GAA6500966.1"/>
    <property type="molecule type" value="Genomic_DNA"/>
</dbReference>
<gene>
    <name evidence="2" type="ORF">K340107D12_37820</name>
</gene>
<sequence>MLGLRPYKKCDAEYIVKWIKDEVAFRKWCADRLKTYPITAEDLNDYYEQYAFSDSFFEMTAFDETGITGHLIMRYTDGDKKELRFGFVIVDDSKRGKGYGKEMLKAALRYAFDILKAEKVTLGVFENNEPAYYCYKAAGFQDVFLLKPEIYHILDEDWNCLELEFIRRT</sequence>
<proteinExistence type="predicted"/>
<comment type="caution">
    <text evidence="2">The sequence shown here is derived from an EMBL/GenBank/DDBJ whole genome shotgun (WGS) entry which is preliminary data.</text>
</comment>
<evidence type="ECO:0000259" key="1">
    <source>
        <dbReference type="PROSITE" id="PS51186"/>
    </source>
</evidence>
<dbReference type="Proteomes" id="UP001600941">
    <property type="component" value="Unassembled WGS sequence"/>
</dbReference>
<dbReference type="InterPro" id="IPR000182">
    <property type="entry name" value="GNAT_dom"/>
</dbReference>
<dbReference type="Gene3D" id="3.40.630.30">
    <property type="match status" value="1"/>
</dbReference>
<evidence type="ECO:0000313" key="3">
    <source>
        <dbReference type="Proteomes" id="UP001600941"/>
    </source>
</evidence>
<protein>
    <recommendedName>
        <fullName evidence="1">N-acetyltransferase domain-containing protein</fullName>
    </recommendedName>
</protein>
<keyword evidence="3" id="KW-1185">Reference proteome</keyword>
<dbReference type="Pfam" id="PF13302">
    <property type="entry name" value="Acetyltransf_3"/>
    <property type="match status" value="1"/>
</dbReference>
<dbReference type="InterPro" id="IPR016181">
    <property type="entry name" value="Acyl_CoA_acyltransferase"/>
</dbReference>
<dbReference type="PANTHER" id="PTHR43415">
    <property type="entry name" value="SPERMIDINE N(1)-ACETYLTRANSFERASE"/>
    <property type="match status" value="1"/>
</dbReference>
<feature type="domain" description="N-acetyltransferase" evidence="1">
    <location>
        <begin position="2"/>
        <end position="157"/>
    </location>
</feature>
<dbReference type="PROSITE" id="PS51186">
    <property type="entry name" value="GNAT"/>
    <property type="match status" value="1"/>
</dbReference>
<evidence type="ECO:0000313" key="2">
    <source>
        <dbReference type="EMBL" id="GAA6500966.1"/>
    </source>
</evidence>
<reference evidence="2 3" key="1">
    <citation type="submission" date="2024-04" db="EMBL/GenBank/DDBJ databases">
        <title>Defined microbial consortia suppress multidrug-resistant proinflammatory Enterobacteriaceae via ecological control.</title>
        <authorList>
            <person name="Furuichi M."/>
            <person name="Kawaguchi T."/>
            <person name="Pust M."/>
            <person name="Yasuma K."/>
            <person name="Plichta D."/>
            <person name="Hasegawa N."/>
            <person name="Ohya T."/>
            <person name="Bhattarai S."/>
            <person name="Sasajima S."/>
            <person name="Aoto Y."/>
            <person name="Tuganbaev T."/>
            <person name="Yaginuma M."/>
            <person name="Ueda M."/>
            <person name="Okahashi N."/>
            <person name="Amafuji K."/>
            <person name="Kiridooshi Y."/>
            <person name="Sugita K."/>
            <person name="Strazar M."/>
            <person name="Skelly A."/>
            <person name="Suda W."/>
            <person name="Hattori M."/>
            <person name="Nakamoto N."/>
            <person name="Caballero S."/>
            <person name="Norman J."/>
            <person name="Olle B."/>
            <person name="Tanoue T."/>
            <person name="Arita M."/>
            <person name="Bucci V."/>
            <person name="Atarashi K."/>
            <person name="Xavier R."/>
            <person name="Honda K."/>
        </authorList>
    </citation>
    <scope>NUCLEOTIDE SEQUENCE [LARGE SCALE GENOMIC DNA]</scope>
    <source>
        <strain evidence="3">k34-0107-D12</strain>
    </source>
</reference>
<dbReference type="CDD" id="cd04301">
    <property type="entry name" value="NAT_SF"/>
    <property type="match status" value="1"/>
</dbReference>
<dbReference type="PANTHER" id="PTHR43415:SF5">
    <property type="entry name" value="ACETYLTRANSFERASE"/>
    <property type="match status" value="1"/>
</dbReference>
<name>A0ABQ0BWQ7_9FIRM</name>
<organism evidence="2 3">
    <name type="scientific">Blautia parvula</name>
    <dbReference type="NCBI Taxonomy" id="2877527"/>
    <lineage>
        <taxon>Bacteria</taxon>
        <taxon>Bacillati</taxon>
        <taxon>Bacillota</taxon>
        <taxon>Clostridia</taxon>
        <taxon>Lachnospirales</taxon>
        <taxon>Lachnospiraceae</taxon>
        <taxon>Blautia</taxon>
    </lineage>
</organism>
<dbReference type="RefSeq" id="WP_033140569.1">
    <property type="nucleotide sequence ID" value="NZ_BAABZQ010000001.1"/>
</dbReference>
<dbReference type="SUPFAM" id="SSF55729">
    <property type="entry name" value="Acyl-CoA N-acyltransferases (Nat)"/>
    <property type="match status" value="1"/>
</dbReference>